<accession>A0A2Z4JEG1</accession>
<proteinExistence type="predicted"/>
<keyword evidence="2" id="KW-1185">Reference proteome</keyword>
<dbReference type="Proteomes" id="UP000249616">
    <property type="component" value="Plasmid unnamed1"/>
</dbReference>
<protein>
    <recommendedName>
        <fullName evidence="3">Transposase</fullName>
    </recommendedName>
</protein>
<geneLocation type="plasmid" evidence="1 2">
    <name>unnamed1</name>
</geneLocation>
<organism evidence="1 2">
    <name type="scientific">Streptomyces cadmiisoli</name>
    <dbReference type="NCBI Taxonomy" id="2184053"/>
    <lineage>
        <taxon>Bacteria</taxon>
        <taxon>Bacillati</taxon>
        <taxon>Actinomycetota</taxon>
        <taxon>Actinomycetes</taxon>
        <taxon>Kitasatosporales</taxon>
        <taxon>Streptomycetaceae</taxon>
        <taxon>Streptomyces</taxon>
        <taxon>Streptomyces aurantiacus group</taxon>
    </lineage>
</organism>
<dbReference type="EMBL" id="CP030074">
    <property type="protein sequence ID" value="AWW43499.1"/>
    <property type="molecule type" value="Genomic_DNA"/>
</dbReference>
<dbReference type="AlphaFoldDB" id="A0A2Z4JEG1"/>
<dbReference type="RefSeq" id="WP_112443291.1">
    <property type="nucleotide sequence ID" value="NZ_CP030074.1"/>
</dbReference>
<keyword evidence="1" id="KW-0614">Plasmid</keyword>
<name>A0A2Z4JEG1_9ACTN</name>
<evidence type="ECO:0008006" key="3">
    <source>
        <dbReference type="Google" id="ProtNLM"/>
    </source>
</evidence>
<sequence length="96" mass="10554">MPEPCLEGFREDVVPVARIGDPSVELEQAAAVFGVRAMSLSKWMRRTDIDTAAQLETTGHDSVELRKARRQIKLIVLENEILCRGAAHLTAANLLG</sequence>
<evidence type="ECO:0000313" key="2">
    <source>
        <dbReference type="Proteomes" id="UP000249616"/>
    </source>
</evidence>
<dbReference type="KEGG" id="scad:DN051_43970"/>
<gene>
    <name evidence="1" type="ORF">DN051_43970</name>
</gene>
<evidence type="ECO:0000313" key="1">
    <source>
        <dbReference type="EMBL" id="AWW43499.1"/>
    </source>
</evidence>
<reference evidence="2" key="1">
    <citation type="submission" date="2018-06" db="EMBL/GenBank/DDBJ databases">
        <authorList>
            <person name="Li K."/>
        </authorList>
    </citation>
    <scope>NUCLEOTIDE SEQUENCE [LARGE SCALE GENOMIC DNA]</scope>
    <source>
        <strain evidence="2">ZFG47</strain>
        <plasmid evidence="2">unnamed1</plasmid>
    </source>
</reference>